<proteinExistence type="predicted"/>
<dbReference type="InterPro" id="IPR007922">
    <property type="entry name" value="DciA-like"/>
</dbReference>
<dbReference type="Proteomes" id="UP000824267">
    <property type="component" value="Unassembled WGS sequence"/>
</dbReference>
<name>A0A9D1RJW7_9BACT</name>
<comment type="caution">
    <text evidence="2">The sequence shown here is derived from an EMBL/GenBank/DDBJ whole genome shotgun (WGS) entry which is preliminary data.</text>
</comment>
<dbReference type="EMBL" id="DXGG01000213">
    <property type="protein sequence ID" value="HIW87956.1"/>
    <property type="molecule type" value="Genomic_DNA"/>
</dbReference>
<reference evidence="2" key="2">
    <citation type="submission" date="2021-04" db="EMBL/GenBank/DDBJ databases">
        <authorList>
            <person name="Gilroy R."/>
        </authorList>
    </citation>
    <scope>NUCLEOTIDE SEQUENCE</scope>
    <source>
        <strain evidence="2">Gambia16-930</strain>
    </source>
</reference>
<evidence type="ECO:0000313" key="2">
    <source>
        <dbReference type="EMBL" id="HIW87956.1"/>
    </source>
</evidence>
<accession>A0A9D1RJW7</accession>
<dbReference type="AlphaFoldDB" id="A0A9D1RJW7"/>
<dbReference type="PANTHER" id="PTHR36456:SF1">
    <property type="entry name" value="UPF0232 PROTEIN SCO3875"/>
    <property type="match status" value="1"/>
</dbReference>
<sequence>MNGKDEQKYGKPYVSRGPSEASEASIKTVMARFFRSLNIDADFEQERVVKAWEEITGELIKKMTMKIYLKGGVLYVHVNSPALKSELMMVRTSLCDRLNERLGEKMVKAVYIK</sequence>
<dbReference type="PANTHER" id="PTHR36456">
    <property type="entry name" value="UPF0232 PROTEIN SCO3875"/>
    <property type="match status" value="1"/>
</dbReference>
<gene>
    <name evidence="2" type="ORF">IAC47_06760</name>
</gene>
<dbReference type="Pfam" id="PF05258">
    <property type="entry name" value="DciA"/>
    <property type="match status" value="1"/>
</dbReference>
<reference evidence="2" key="1">
    <citation type="journal article" date="2021" name="PeerJ">
        <title>Extensive microbial diversity within the chicken gut microbiome revealed by metagenomics and culture.</title>
        <authorList>
            <person name="Gilroy R."/>
            <person name="Ravi A."/>
            <person name="Getino M."/>
            <person name="Pursley I."/>
            <person name="Horton D.L."/>
            <person name="Alikhan N.F."/>
            <person name="Baker D."/>
            <person name="Gharbi K."/>
            <person name="Hall N."/>
            <person name="Watson M."/>
            <person name="Adriaenssens E.M."/>
            <person name="Foster-Nyarko E."/>
            <person name="Jarju S."/>
            <person name="Secka A."/>
            <person name="Antonio M."/>
            <person name="Oren A."/>
            <person name="Chaudhuri R.R."/>
            <person name="La Ragione R."/>
            <person name="Hildebrand F."/>
            <person name="Pallen M.J."/>
        </authorList>
    </citation>
    <scope>NUCLEOTIDE SEQUENCE</scope>
    <source>
        <strain evidence="2">Gambia16-930</strain>
    </source>
</reference>
<organism evidence="2 3">
    <name type="scientific">Candidatus Onthomorpha intestinigallinarum</name>
    <dbReference type="NCBI Taxonomy" id="2840880"/>
    <lineage>
        <taxon>Bacteria</taxon>
        <taxon>Pseudomonadati</taxon>
        <taxon>Bacteroidota</taxon>
        <taxon>Bacteroidia</taxon>
        <taxon>Bacteroidales</taxon>
        <taxon>Candidatus Onthomorpha</taxon>
    </lineage>
</organism>
<feature type="region of interest" description="Disordered" evidence="1">
    <location>
        <begin position="1"/>
        <end position="23"/>
    </location>
</feature>
<evidence type="ECO:0000313" key="3">
    <source>
        <dbReference type="Proteomes" id="UP000824267"/>
    </source>
</evidence>
<protein>
    <submittedName>
        <fullName evidence="2">DUF721 domain-containing protein</fullName>
    </submittedName>
</protein>
<evidence type="ECO:0000256" key="1">
    <source>
        <dbReference type="SAM" id="MobiDB-lite"/>
    </source>
</evidence>